<comment type="caution">
    <text evidence="1">The sequence shown here is derived from an EMBL/GenBank/DDBJ whole genome shotgun (WGS) entry which is preliminary data.</text>
</comment>
<dbReference type="Proteomes" id="UP001165135">
    <property type="component" value="Unassembled WGS sequence"/>
</dbReference>
<proteinExistence type="predicted"/>
<dbReference type="EMBL" id="BSTJ01000003">
    <property type="protein sequence ID" value="GLY75001.1"/>
    <property type="molecule type" value="Genomic_DNA"/>
</dbReference>
<sequence>MVQALPDALLGPFAYATDLIEFLVVHNQPEQARLLINRVMTLEPKQRAAFDEGRRLAQDGVRSRPRWHTPETLGWTSATLGLA</sequence>
<dbReference type="AlphaFoldDB" id="A0A9W6RF83"/>
<protein>
    <submittedName>
        <fullName evidence="1">Uncharacterized protein</fullName>
    </submittedName>
</protein>
<evidence type="ECO:0000313" key="1">
    <source>
        <dbReference type="EMBL" id="GLY75001.1"/>
    </source>
</evidence>
<accession>A0A9W6RF83</accession>
<reference evidence="1" key="1">
    <citation type="submission" date="2023-03" db="EMBL/GenBank/DDBJ databases">
        <title>Actinoallomurus iriomotensis NBRC 103681.</title>
        <authorList>
            <person name="Ichikawa N."/>
            <person name="Sato H."/>
            <person name="Tonouchi N."/>
        </authorList>
    </citation>
    <scope>NUCLEOTIDE SEQUENCE</scope>
    <source>
        <strain evidence="1">NBRC 103681</strain>
    </source>
</reference>
<name>A0A9W6RF83_9ACTN</name>
<gene>
    <name evidence="1" type="ORF">Airi01_032680</name>
</gene>
<evidence type="ECO:0000313" key="2">
    <source>
        <dbReference type="Proteomes" id="UP001165135"/>
    </source>
</evidence>
<organism evidence="1 2">
    <name type="scientific">Actinoallomurus iriomotensis</name>
    <dbReference type="NCBI Taxonomy" id="478107"/>
    <lineage>
        <taxon>Bacteria</taxon>
        <taxon>Bacillati</taxon>
        <taxon>Actinomycetota</taxon>
        <taxon>Actinomycetes</taxon>
        <taxon>Streptosporangiales</taxon>
        <taxon>Thermomonosporaceae</taxon>
        <taxon>Actinoallomurus</taxon>
    </lineage>
</organism>